<evidence type="ECO:0000256" key="1">
    <source>
        <dbReference type="SAM" id="Phobius"/>
    </source>
</evidence>
<name>A0A919WGR8_9BACI</name>
<dbReference type="OrthoDB" id="4484645at2"/>
<evidence type="ECO:0000313" key="3">
    <source>
        <dbReference type="EMBL" id="GIN61691.1"/>
    </source>
</evidence>
<keyword evidence="4" id="KW-1185">Reference proteome</keyword>
<feature type="transmembrane region" description="Helical" evidence="1">
    <location>
        <begin position="190"/>
        <end position="209"/>
    </location>
</feature>
<keyword evidence="1" id="KW-1133">Transmembrane helix</keyword>
<feature type="transmembrane region" description="Helical" evidence="1">
    <location>
        <begin position="259"/>
        <end position="277"/>
    </location>
</feature>
<evidence type="ECO:0000259" key="2">
    <source>
        <dbReference type="Pfam" id="PF25928"/>
    </source>
</evidence>
<protein>
    <recommendedName>
        <fullName evidence="2">DUF7973 domain-containing protein</fullName>
    </recommendedName>
</protein>
<feature type="transmembrane region" description="Helical" evidence="1">
    <location>
        <begin position="96"/>
        <end position="119"/>
    </location>
</feature>
<feature type="domain" description="DUF7973" evidence="2">
    <location>
        <begin position="3"/>
        <end position="150"/>
    </location>
</feature>
<reference evidence="3" key="1">
    <citation type="submission" date="2021-03" db="EMBL/GenBank/DDBJ databases">
        <title>Antimicrobial resistance genes in bacteria isolated from Japanese honey, and their potential for conferring macrolide and lincosamide resistance in the American foulbrood pathogen Paenibacillus larvae.</title>
        <authorList>
            <person name="Okamoto M."/>
            <person name="Kumagai M."/>
            <person name="Kanamori H."/>
            <person name="Takamatsu D."/>
        </authorList>
    </citation>
    <scope>NUCLEOTIDE SEQUENCE</scope>
    <source>
        <strain evidence="3">J27TS8</strain>
    </source>
</reference>
<feature type="transmembrane region" description="Helical" evidence="1">
    <location>
        <begin position="221"/>
        <end position="244"/>
    </location>
</feature>
<dbReference type="AlphaFoldDB" id="A0A919WGR8"/>
<dbReference type="Proteomes" id="UP000682111">
    <property type="component" value="Unassembled WGS sequence"/>
</dbReference>
<evidence type="ECO:0000313" key="4">
    <source>
        <dbReference type="Proteomes" id="UP000682111"/>
    </source>
</evidence>
<feature type="transmembrane region" description="Helical" evidence="1">
    <location>
        <begin position="12"/>
        <end position="39"/>
    </location>
</feature>
<accession>A0A919WGR8</accession>
<sequence length="278" mass="29081">MSWELILASFGGGVFGALFGALPAFIFAGFVGLIGVGVIAAGGPPTILNDVVFGTLLGPHIAFAGGVAAAAFAANKKKVLDSALDIVTPLKKTNDISVLLIGGMFGIIGHLINSALVHFETPVDTVALTVFISCVISRFVFGKSGLIGKFAPTNGEKRDFAPGAKSLWFIIIYSLGFGLVISYLVDLTQINVLGFVISASLLILLQFGFDIPATHHITLVAGYATIATGSILYGALFAVIAGVLGEIADKTFNSYVDTYIDPPATTIFICSFFIFVFM</sequence>
<keyword evidence="1" id="KW-0812">Transmembrane</keyword>
<gene>
    <name evidence="3" type="ORF">J27TS8_16840</name>
</gene>
<organism evidence="3 4">
    <name type="scientific">Robertmurraya siralis</name>
    <dbReference type="NCBI Taxonomy" id="77777"/>
    <lineage>
        <taxon>Bacteria</taxon>
        <taxon>Bacillati</taxon>
        <taxon>Bacillota</taxon>
        <taxon>Bacilli</taxon>
        <taxon>Bacillales</taxon>
        <taxon>Bacillaceae</taxon>
        <taxon>Robertmurraya</taxon>
    </lineage>
</organism>
<comment type="caution">
    <text evidence="3">The sequence shown here is derived from an EMBL/GenBank/DDBJ whole genome shotgun (WGS) entry which is preliminary data.</text>
</comment>
<dbReference type="InterPro" id="IPR058279">
    <property type="entry name" value="DUF7973"/>
</dbReference>
<dbReference type="Pfam" id="PF25928">
    <property type="entry name" value="DUF7973"/>
    <property type="match status" value="2"/>
</dbReference>
<dbReference type="RefSeq" id="WP_095308482.1">
    <property type="nucleotide sequence ID" value="NZ_BORC01000002.1"/>
</dbReference>
<proteinExistence type="predicted"/>
<keyword evidence="1" id="KW-0472">Membrane</keyword>
<dbReference type="EMBL" id="BORC01000002">
    <property type="protein sequence ID" value="GIN61691.1"/>
    <property type="molecule type" value="Genomic_DNA"/>
</dbReference>
<feature type="transmembrane region" description="Helical" evidence="1">
    <location>
        <begin position="167"/>
        <end position="184"/>
    </location>
</feature>
<feature type="transmembrane region" description="Helical" evidence="1">
    <location>
        <begin position="125"/>
        <end position="146"/>
    </location>
</feature>
<feature type="domain" description="DUF7973" evidence="2">
    <location>
        <begin position="175"/>
        <end position="276"/>
    </location>
</feature>
<feature type="transmembrane region" description="Helical" evidence="1">
    <location>
        <begin position="51"/>
        <end position="75"/>
    </location>
</feature>